<name>A0ABR2TX51_9ROSI</name>
<evidence type="ECO:0000313" key="1">
    <source>
        <dbReference type="EMBL" id="KAK9041930.1"/>
    </source>
</evidence>
<dbReference type="EMBL" id="JBBPBN010000004">
    <property type="protein sequence ID" value="KAK9041930.1"/>
    <property type="molecule type" value="Genomic_DNA"/>
</dbReference>
<protein>
    <submittedName>
        <fullName evidence="1">Uncharacterized protein</fullName>
    </submittedName>
</protein>
<evidence type="ECO:0000313" key="2">
    <source>
        <dbReference type="Proteomes" id="UP001396334"/>
    </source>
</evidence>
<comment type="caution">
    <text evidence="1">The sequence shown here is derived from an EMBL/GenBank/DDBJ whole genome shotgun (WGS) entry which is preliminary data.</text>
</comment>
<accession>A0ABR2TX51</accession>
<gene>
    <name evidence="1" type="ORF">V6N11_017016</name>
</gene>
<keyword evidence="2" id="KW-1185">Reference proteome</keyword>
<proteinExistence type="predicted"/>
<organism evidence="1 2">
    <name type="scientific">Hibiscus sabdariffa</name>
    <name type="common">roselle</name>
    <dbReference type="NCBI Taxonomy" id="183260"/>
    <lineage>
        <taxon>Eukaryota</taxon>
        <taxon>Viridiplantae</taxon>
        <taxon>Streptophyta</taxon>
        <taxon>Embryophyta</taxon>
        <taxon>Tracheophyta</taxon>
        <taxon>Spermatophyta</taxon>
        <taxon>Magnoliopsida</taxon>
        <taxon>eudicotyledons</taxon>
        <taxon>Gunneridae</taxon>
        <taxon>Pentapetalae</taxon>
        <taxon>rosids</taxon>
        <taxon>malvids</taxon>
        <taxon>Malvales</taxon>
        <taxon>Malvaceae</taxon>
        <taxon>Malvoideae</taxon>
        <taxon>Hibiscus</taxon>
    </lineage>
</organism>
<dbReference type="Proteomes" id="UP001396334">
    <property type="component" value="Unassembled WGS sequence"/>
</dbReference>
<sequence>MGPGGPGGPSGWGGPSPPGPGFFGGICDFIGSCVNFVCCCWLFRDCFGGPGGPPGPPGPPGFGPPPP</sequence>
<reference evidence="1 2" key="1">
    <citation type="journal article" date="2024" name="G3 (Bethesda)">
        <title>Genome assembly of Hibiscus sabdariffa L. provides insights into metabolisms of medicinal natural products.</title>
        <authorList>
            <person name="Kim T."/>
        </authorList>
    </citation>
    <scope>NUCLEOTIDE SEQUENCE [LARGE SCALE GENOMIC DNA]</scope>
    <source>
        <strain evidence="1">TK-2024</strain>
        <tissue evidence="1">Old leaves</tissue>
    </source>
</reference>